<dbReference type="PROSITE" id="PS50893">
    <property type="entry name" value="ABC_TRANSPORTER_2"/>
    <property type="match status" value="1"/>
</dbReference>
<dbReference type="AlphaFoldDB" id="A0A8J3B9R0"/>
<dbReference type="EMBL" id="BMOF01000041">
    <property type="protein sequence ID" value="GGK04621.1"/>
    <property type="molecule type" value="Genomic_DNA"/>
</dbReference>
<dbReference type="FunFam" id="3.40.50.300:FF:000287">
    <property type="entry name" value="Multidrug ABC transporter ATP-binding protein"/>
    <property type="match status" value="1"/>
</dbReference>
<keyword evidence="6 8" id="KW-1133">Transmembrane helix</keyword>
<evidence type="ECO:0000256" key="3">
    <source>
        <dbReference type="ARBA" id="ARBA00022692"/>
    </source>
</evidence>
<evidence type="ECO:0000256" key="4">
    <source>
        <dbReference type="ARBA" id="ARBA00022741"/>
    </source>
</evidence>
<evidence type="ECO:0000313" key="11">
    <source>
        <dbReference type="EMBL" id="GGK04621.1"/>
    </source>
</evidence>
<dbReference type="InterPro" id="IPR011527">
    <property type="entry name" value="ABC1_TM_dom"/>
</dbReference>
<dbReference type="SUPFAM" id="SSF52540">
    <property type="entry name" value="P-loop containing nucleoside triphosphate hydrolases"/>
    <property type="match status" value="1"/>
</dbReference>
<dbReference type="GO" id="GO:0005886">
    <property type="term" value="C:plasma membrane"/>
    <property type="evidence" value="ECO:0007669"/>
    <property type="project" value="UniProtKB-SubCell"/>
</dbReference>
<keyword evidence="2" id="KW-0813">Transport</keyword>
<dbReference type="GO" id="GO:0140359">
    <property type="term" value="F:ABC-type transporter activity"/>
    <property type="evidence" value="ECO:0007669"/>
    <property type="project" value="InterPro"/>
</dbReference>
<dbReference type="InterPro" id="IPR003593">
    <property type="entry name" value="AAA+_ATPase"/>
</dbReference>
<dbReference type="Pfam" id="PF00005">
    <property type="entry name" value="ABC_tran"/>
    <property type="match status" value="1"/>
</dbReference>
<dbReference type="PROSITE" id="PS00211">
    <property type="entry name" value="ABC_TRANSPORTER_1"/>
    <property type="match status" value="1"/>
</dbReference>
<keyword evidence="4" id="KW-0547">Nucleotide-binding</keyword>
<dbReference type="RefSeq" id="WP_188817746.1">
    <property type="nucleotide sequence ID" value="NZ_BMOF01000041.1"/>
</dbReference>
<evidence type="ECO:0000256" key="5">
    <source>
        <dbReference type="ARBA" id="ARBA00022840"/>
    </source>
</evidence>
<evidence type="ECO:0000256" key="6">
    <source>
        <dbReference type="ARBA" id="ARBA00022989"/>
    </source>
</evidence>
<feature type="domain" description="ABC transmembrane type-1" evidence="10">
    <location>
        <begin position="35"/>
        <end position="422"/>
    </location>
</feature>
<accession>A0A8J3B9R0</accession>
<keyword evidence="12" id="KW-1185">Reference proteome</keyword>
<feature type="transmembrane region" description="Helical" evidence="8">
    <location>
        <begin position="254"/>
        <end position="273"/>
    </location>
</feature>
<dbReference type="Pfam" id="PF00664">
    <property type="entry name" value="ABC_membrane"/>
    <property type="match status" value="1"/>
</dbReference>
<keyword evidence="5" id="KW-0067">ATP-binding</keyword>
<organism evidence="11 12">
    <name type="scientific">Calditerricola satsumensis</name>
    <dbReference type="NCBI Taxonomy" id="373054"/>
    <lineage>
        <taxon>Bacteria</taxon>
        <taxon>Bacillati</taxon>
        <taxon>Bacillota</taxon>
        <taxon>Bacilli</taxon>
        <taxon>Bacillales</taxon>
        <taxon>Bacillaceae</taxon>
        <taxon>Calditerricola</taxon>
    </lineage>
</organism>
<dbReference type="InterPro" id="IPR027417">
    <property type="entry name" value="P-loop_NTPase"/>
</dbReference>
<evidence type="ECO:0000256" key="7">
    <source>
        <dbReference type="ARBA" id="ARBA00023136"/>
    </source>
</evidence>
<dbReference type="PROSITE" id="PS50929">
    <property type="entry name" value="ABC_TM1F"/>
    <property type="match status" value="1"/>
</dbReference>
<sequence>MSQWSGGEETWGKAYDSRLMRRLLGYARAHAWAVALGVLLALLATAAELAGPYLVKVAIDEHFTQATRFVQRPAGAAVPEDVPVVRWREVELVRVRDANAAGLLAAWSDAARYTVVRDGPQLALVEGDVPRDAEGTLVLGSDGRGVFRTADGAALPAHRLSGEEVLALWAPTIQAVLRLAGWYLAVLVAAFALGYSQMLLLAGVSQRIILRLRRETYAHLLRLPLAVLDRHPTGRLVTRVTNDTETLNEMYANVLVNALKDGFMLVGIIGVMVALDWRLTLLALSTVPLVLGATVWYRRTSRDAFRQVRQLLSRINGALSETLSGIRVVHLFHRQREQYRRLEAINRAHFTASLRELHLTSLFRPMMDFIYALGLAALLWWGGGAVVRGAVTFGVLYAFIEYLNRFFQPINDLAERYTILQQAMASAERIFQLLDEPNPLPDPPDPVPLSRVRGEIAFRNVWFAYRGEEWVLKDISFTVQPGETIALVGATGAGKSTILQLLCRFYDVQRGAVLIDGVDVRRLRQADLRRHIGFVLQDAFLFAGTIRDNIRLFQEDVTDEAIERVCRAIGAHDFIARLPGGYDAPVLERGSNLSAGQRQLIAFARALVRDPAILVLDEATAHVDTETERLMQEALLKASRGRTTIIIAHRLATVRHADRILVLHKGRIREMGTHDELMRRGGLYRTLVELQARQEQLGGA</sequence>
<reference evidence="11" key="2">
    <citation type="submission" date="2020-09" db="EMBL/GenBank/DDBJ databases">
        <authorList>
            <person name="Sun Q."/>
            <person name="Ohkuma M."/>
        </authorList>
    </citation>
    <scope>NUCLEOTIDE SEQUENCE</scope>
    <source>
        <strain evidence="11">JCM 14719</strain>
    </source>
</reference>
<feature type="transmembrane region" description="Helical" evidence="8">
    <location>
        <begin position="279"/>
        <end position="297"/>
    </location>
</feature>
<reference evidence="11" key="1">
    <citation type="journal article" date="2014" name="Int. J. Syst. Evol. Microbiol.">
        <title>Complete genome sequence of Corynebacterium casei LMG S-19264T (=DSM 44701T), isolated from a smear-ripened cheese.</title>
        <authorList>
            <consortium name="US DOE Joint Genome Institute (JGI-PGF)"/>
            <person name="Walter F."/>
            <person name="Albersmeier A."/>
            <person name="Kalinowski J."/>
            <person name="Ruckert C."/>
        </authorList>
    </citation>
    <scope>NUCLEOTIDE SEQUENCE</scope>
    <source>
        <strain evidence="11">JCM 14719</strain>
    </source>
</reference>
<dbReference type="PANTHER" id="PTHR24221">
    <property type="entry name" value="ATP-BINDING CASSETTE SUB-FAMILY B"/>
    <property type="match status" value="1"/>
</dbReference>
<dbReference type="CDD" id="cd03254">
    <property type="entry name" value="ABCC_Glucan_exporter_like"/>
    <property type="match status" value="1"/>
</dbReference>
<evidence type="ECO:0000259" key="10">
    <source>
        <dbReference type="PROSITE" id="PS50929"/>
    </source>
</evidence>
<comment type="subcellular location">
    <subcellularLocation>
        <location evidence="1">Cell membrane</location>
        <topology evidence="1">Multi-pass membrane protein</topology>
    </subcellularLocation>
</comment>
<dbReference type="PANTHER" id="PTHR24221:SF587">
    <property type="entry name" value="ABC TRANSPORTER RELATED"/>
    <property type="match status" value="1"/>
</dbReference>
<keyword evidence="3 8" id="KW-0812">Transmembrane</keyword>
<evidence type="ECO:0000256" key="8">
    <source>
        <dbReference type="SAM" id="Phobius"/>
    </source>
</evidence>
<dbReference type="InterPro" id="IPR003439">
    <property type="entry name" value="ABC_transporter-like_ATP-bd"/>
</dbReference>
<feature type="transmembrane region" description="Helical" evidence="8">
    <location>
        <begin position="369"/>
        <end position="400"/>
    </location>
</feature>
<dbReference type="Gene3D" id="3.40.50.300">
    <property type="entry name" value="P-loop containing nucleotide triphosphate hydrolases"/>
    <property type="match status" value="1"/>
</dbReference>
<evidence type="ECO:0000313" key="12">
    <source>
        <dbReference type="Proteomes" id="UP000637720"/>
    </source>
</evidence>
<comment type="caution">
    <text evidence="11">The sequence shown here is derived from an EMBL/GenBank/DDBJ whole genome shotgun (WGS) entry which is preliminary data.</text>
</comment>
<dbReference type="CDD" id="cd18544">
    <property type="entry name" value="ABC_6TM_TmrA_like"/>
    <property type="match status" value="1"/>
</dbReference>
<evidence type="ECO:0000256" key="1">
    <source>
        <dbReference type="ARBA" id="ARBA00004651"/>
    </source>
</evidence>
<proteinExistence type="predicted"/>
<feature type="domain" description="ABC transporter" evidence="9">
    <location>
        <begin position="456"/>
        <end position="690"/>
    </location>
</feature>
<dbReference type="SMART" id="SM00382">
    <property type="entry name" value="AAA"/>
    <property type="match status" value="1"/>
</dbReference>
<feature type="transmembrane region" description="Helical" evidence="8">
    <location>
        <begin position="182"/>
        <end position="204"/>
    </location>
</feature>
<dbReference type="Gene3D" id="1.20.1560.10">
    <property type="entry name" value="ABC transporter type 1, transmembrane domain"/>
    <property type="match status" value="1"/>
</dbReference>
<dbReference type="InterPro" id="IPR036640">
    <property type="entry name" value="ABC1_TM_sf"/>
</dbReference>
<dbReference type="InterPro" id="IPR017871">
    <property type="entry name" value="ABC_transporter-like_CS"/>
</dbReference>
<dbReference type="InterPro" id="IPR039421">
    <property type="entry name" value="Type_1_exporter"/>
</dbReference>
<dbReference type="GO" id="GO:0005524">
    <property type="term" value="F:ATP binding"/>
    <property type="evidence" value="ECO:0007669"/>
    <property type="project" value="UniProtKB-KW"/>
</dbReference>
<gene>
    <name evidence="11" type="ORF">GCM10007043_18290</name>
</gene>
<dbReference type="SUPFAM" id="SSF90123">
    <property type="entry name" value="ABC transporter transmembrane region"/>
    <property type="match status" value="1"/>
</dbReference>
<evidence type="ECO:0000259" key="9">
    <source>
        <dbReference type="PROSITE" id="PS50893"/>
    </source>
</evidence>
<keyword evidence="7 8" id="KW-0472">Membrane</keyword>
<protein>
    <submittedName>
        <fullName evidence="11">Lipid A ABC transporter permease/ATP-binding protein</fullName>
    </submittedName>
</protein>
<dbReference type="GO" id="GO:0016887">
    <property type="term" value="F:ATP hydrolysis activity"/>
    <property type="evidence" value="ECO:0007669"/>
    <property type="project" value="InterPro"/>
</dbReference>
<evidence type="ECO:0000256" key="2">
    <source>
        <dbReference type="ARBA" id="ARBA00022448"/>
    </source>
</evidence>
<dbReference type="Proteomes" id="UP000637720">
    <property type="component" value="Unassembled WGS sequence"/>
</dbReference>
<name>A0A8J3B9R0_9BACI</name>